<protein>
    <submittedName>
        <fullName evidence="5">TetR/AcrR family transcriptional regulator</fullName>
    </submittedName>
</protein>
<keyword evidence="2 3" id="KW-0238">DNA-binding</keyword>
<keyword evidence="6" id="KW-1185">Reference proteome</keyword>
<keyword evidence="1" id="KW-0678">Repressor</keyword>
<evidence type="ECO:0000256" key="3">
    <source>
        <dbReference type="PROSITE-ProRule" id="PRU00335"/>
    </source>
</evidence>
<dbReference type="RefSeq" id="WP_166530043.1">
    <property type="nucleotide sequence ID" value="NZ_JAGSOT010000010.1"/>
</dbReference>
<dbReference type="PRINTS" id="PR00455">
    <property type="entry name" value="HTHTETR"/>
</dbReference>
<dbReference type="EMBL" id="JAGSOT010000010">
    <property type="protein sequence ID" value="MBR7795362.1"/>
    <property type="molecule type" value="Genomic_DNA"/>
</dbReference>
<evidence type="ECO:0000313" key="6">
    <source>
        <dbReference type="Proteomes" id="UP000675284"/>
    </source>
</evidence>
<proteinExistence type="predicted"/>
<accession>A0A941IAH2</accession>
<dbReference type="InterPro" id="IPR009057">
    <property type="entry name" value="Homeodomain-like_sf"/>
</dbReference>
<name>A0A941IAH2_9BACI</name>
<dbReference type="PROSITE" id="PS50977">
    <property type="entry name" value="HTH_TETR_2"/>
    <property type="match status" value="1"/>
</dbReference>
<dbReference type="InterPro" id="IPR001647">
    <property type="entry name" value="HTH_TetR"/>
</dbReference>
<comment type="caution">
    <text evidence="5">The sequence shown here is derived from an EMBL/GenBank/DDBJ whole genome shotgun (WGS) entry which is preliminary data.</text>
</comment>
<dbReference type="PANTHER" id="PTHR43479:SF11">
    <property type="entry name" value="ACREF_ENVCD OPERON REPRESSOR-RELATED"/>
    <property type="match status" value="1"/>
</dbReference>
<feature type="domain" description="HTH tetR-type" evidence="4">
    <location>
        <begin position="3"/>
        <end position="63"/>
    </location>
</feature>
<sequence length="185" mass="21980">MSNKTKQSLIQATIDLIMENGLERLTINKVIKKAESSKGSFYYYFSNIDDLMKETFLYALEHSLIDFSYNPDKPFKENILSFGRYLIKMSTEKSPEHAIMFLWISKSYQDESYRRQFQEMRKQIIEENSVSKDFQKVFQVDVEWLYFIDVVIIGFLVHCLLHDDEDILLSIWKQLTNPIVYASRV</sequence>
<dbReference type="PANTHER" id="PTHR43479">
    <property type="entry name" value="ACREF/ENVCD OPERON REPRESSOR-RELATED"/>
    <property type="match status" value="1"/>
</dbReference>
<dbReference type="Gene3D" id="1.10.357.10">
    <property type="entry name" value="Tetracycline Repressor, domain 2"/>
    <property type="match status" value="1"/>
</dbReference>
<reference evidence="5" key="1">
    <citation type="submission" date="2021-04" db="EMBL/GenBank/DDBJ databases">
        <title>Isolation and polyphasic classification of algal microorganism.</title>
        <authorList>
            <person name="Wang S."/>
        </authorList>
    </citation>
    <scope>NUCLEOTIDE SEQUENCE</scope>
    <source>
        <strain evidence="5">720a</strain>
    </source>
</reference>
<organism evidence="5 6">
    <name type="scientific">Virgibacillus salarius</name>
    <dbReference type="NCBI Taxonomy" id="447199"/>
    <lineage>
        <taxon>Bacteria</taxon>
        <taxon>Bacillati</taxon>
        <taxon>Bacillota</taxon>
        <taxon>Bacilli</taxon>
        <taxon>Bacillales</taxon>
        <taxon>Bacillaceae</taxon>
        <taxon>Virgibacillus</taxon>
    </lineage>
</organism>
<dbReference type="Proteomes" id="UP000675284">
    <property type="component" value="Unassembled WGS sequence"/>
</dbReference>
<evidence type="ECO:0000313" key="5">
    <source>
        <dbReference type="EMBL" id="MBR7795362.1"/>
    </source>
</evidence>
<dbReference type="SUPFAM" id="SSF46689">
    <property type="entry name" value="Homeodomain-like"/>
    <property type="match status" value="1"/>
</dbReference>
<dbReference type="InterPro" id="IPR050624">
    <property type="entry name" value="HTH-type_Tx_Regulator"/>
</dbReference>
<evidence type="ECO:0000256" key="2">
    <source>
        <dbReference type="ARBA" id="ARBA00023125"/>
    </source>
</evidence>
<feature type="DNA-binding region" description="H-T-H motif" evidence="3">
    <location>
        <begin position="26"/>
        <end position="45"/>
    </location>
</feature>
<evidence type="ECO:0000259" key="4">
    <source>
        <dbReference type="PROSITE" id="PS50977"/>
    </source>
</evidence>
<gene>
    <name evidence="5" type="ORF">KCX74_04800</name>
</gene>
<dbReference type="GO" id="GO:0003677">
    <property type="term" value="F:DNA binding"/>
    <property type="evidence" value="ECO:0007669"/>
    <property type="project" value="UniProtKB-UniRule"/>
</dbReference>
<evidence type="ECO:0000256" key="1">
    <source>
        <dbReference type="ARBA" id="ARBA00022491"/>
    </source>
</evidence>
<dbReference type="Pfam" id="PF00440">
    <property type="entry name" value="TetR_N"/>
    <property type="match status" value="1"/>
</dbReference>
<dbReference type="AlphaFoldDB" id="A0A941IAH2"/>